<comment type="cofactor">
    <cofactor evidence="1">
        <name>Zn(2+)</name>
        <dbReference type="ChEBI" id="CHEBI:29105"/>
    </cofactor>
</comment>
<evidence type="ECO:0000256" key="7">
    <source>
        <dbReference type="ARBA" id="ARBA00022729"/>
    </source>
</evidence>
<dbReference type="EMBL" id="JBIAZU010000001">
    <property type="protein sequence ID" value="MFF5289101.1"/>
    <property type="molecule type" value="Genomic_DNA"/>
</dbReference>
<dbReference type="Gene3D" id="2.60.120.260">
    <property type="entry name" value="Galactose-binding domain-like"/>
    <property type="match status" value="1"/>
</dbReference>
<feature type="region of interest" description="Disordered" evidence="12">
    <location>
        <begin position="417"/>
        <end position="444"/>
    </location>
</feature>
<evidence type="ECO:0000256" key="6">
    <source>
        <dbReference type="ARBA" id="ARBA00022723"/>
    </source>
</evidence>
<dbReference type="PANTHER" id="PTHR33478">
    <property type="entry name" value="EXTRACELLULAR METALLOPROTEINASE MEP"/>
    <property type="match status" value="1"/>
</dbReference>
<dbReference type="SUPFAM" id="SSF55486">
    <property type="entry name" value="Metalloproteases ('zincins'), catalytic domain"/>
    <property type="match status" value="1"/>
</dbReference>
<dbReference type="Pfam" id="PF13620">
    <property type="entry name" value="CarboxypepD_reg"/>
    <property type="match status" value="1"/>
</dbReference>
<evidence type="ECO:0000256" key="12">
    <source>
        <dbReference type="SAM" id="MobiDB-lite"/>
    </source>
</evidence>
<dbReference type="InterPro" id="IPR001842">
    <property type="entry name" value="Peptidase_M36"/>
</dbReference>
<name>A0ABW6W828_9ACTN</name>
<evidence type="ECO:0000256" key="4">
    <source>
        <dbReference type="ARBA" id="ARBA00022525"/>
    </source>
</evidence>
<evidence type="ECO:0000256" key="5">
    <source>
        <dbReference type="ARBA" id="ARBA00022670"/>
    </source>
</evidence>
<comment type="caution">
    <text evidence="14">The sequence shown here is derived from an EMBL/GenBank/DDBJ whole genome shotgun (WGS) entry which is preliminary data.</text>
</comment>
<evidence type="ECO:0000256" key="9">
    <source>
        <dbReference type="ARBA" id="ARBA00022833"/>
    </source>
</evidence>
<dbReference type="Pfam" id="PF02128">
    <property type="entry name" value="Peptidase_M36"/>
    <property type="match status" value="1"/>
</dbReference>
<dbReference type="InterPro" id="IPR008979">
    <property type="entry name" value="Galactose-bd-like_sf"/>
</dbReference>
<comment type="subcellular location">
    <subcellularLocation>
        <location evidence="2">Secreted</location>
    </subcellularLocation>
</comment>
<dbReference type="InterPro" id="IPR000421">
    <property type="entry name" value="FA58C"/>
</dbReference>
<dbReference type="Pfam" id="PF07504">
    <property type="entry name" value="FTP"/>
    <property type="match status" value="1"/>
</dbReference>
<evidence type="ECO:0000313" key="15">
    <source>
        <dbReference type="Proteomes" id="UP001602245"/>
    </source>
</evidence>
<gene>
    <name evidence="14" type="ORF">ACFY35_06675</name>
</gene>
<keyword evidence="11" id="KW-0865">Zymogen</keyword>
<dbReference type="Pfam" id="PF00754">
    <property type="entry name" value="F5_F8_type_C"/>
    <property type="match status" value="1"/>
</dbReference>
<evidence type="ECO:0000256" key="11">
    <source>
        <dbReference type="ARBA" id="ARBA00023145"/>
    </source>
</evidence>
<dbReference type="InterPro" id="IPR008969">
    <property type="entry name" value="CarboxyPept-like_regulatory"/>
</dbReference>
<protein>
    <submittedName>
        <fullName evidence="14">M36 family metallopeptidase</fullName>
    </submittedName>
</protein>
<dbReference type="Gene3D" id="1.10.390.10">
    <property type="entry name" value="Neutral Protease Domain 2"/>
    <property type="match status" value="1"/>
</dbReference>
<dbReference type="PROSITE" id="PS50022">
    <property type="entry name" value="FA58C_3"/>
    <property type="match status" value="1"/>
</dbReference>
<keyword evidence="7" id="KW-0732">Signal</keyword>
<evidence type="ECO:0000256" key="1">
    <source>
        <dbReference type="ARBA" id="ARBA00001947"/>
    </source>
</evidence>
<dbReference type="SUPFAM" id="SSF49785">
    <property type="entry name" value="Galactose-binding domain-like"/>
    <property type="match status" value="1"/>
</dbReference>
<keyword evidence="6" id="KW-0479">Metal-binding</keyword>
<organism evidence="14 15">
    <name type="scientific">Paractinoplanes globisporus</name>
    <dbReference type="NCBI Taxonomy" id="113565"/>
    <lineage>
        <taxon>Bacteria</taxon>
        <taxon>Bacillati</taxon>
        <taxon>Actinomycetota</taxon>
        <taxon>Actinomycetes</taxon>
        <taxon>Micromonosporales</taxon>
        <taxon>Micromonosporaceae</taxon>
        <taxon>Paractinoplanes</taxon>
    </lineage>
</organism>
<dbReference type="Proteomes" id="UP001602245">
    <property type="component" value="Unassembled WGS sequence"/>
</dbReference>
<feature type="compositionally biased region" description="Polar residues" evidence="12">
    <location>
        <begin position="843"/>
        <end position="857"/>
    </location>
</feature>
<dbReference type="InterPro" id="IPR050371">
    <property type="entry name" value="Fungal_virulence_M36"/>
</dbReference>
<feature type="domain" description="F5/8 type C" evidence="13">
    <location>
        <begin position="769"/>
        <end position="871"/>
    </location>
</feature>
<keyword evidence="15" id="KW-1185">Reference proteome</keyword>
<proteinExistence type="inferred from homology"/>
<evidence type="ECO:0000256" key="3">
    <source>
        <dbReference type="ARBA" id="ARBA00006006"/>
    </source>
</evidence>
<dbReference type="PANTHER" id="PTHR33478:SF1">
    <property type="entry name" value="EXTRACELLULAR METALLOPROTEINASE MEP"/>
    <property type="match status" value="1"/>
</dbReference>
<evidence type="ECO:0000256" key="10">
    <source>
        <dbReference type="ARBA" id="ARBA00023049"/>
    </source>
</evidence>
<dbReference type="Gene3D" id="2.60.40.1120">
    <property type="entry name" value="Carboxypeptidase-like, regulatory domain"/>
    <property type="match status" value="1"/>
</dbReference>
<dbReference type="SUPFAM" id="SSF49464">
    <property type="entry name" value="Carboxypeptidase regulatory domain-like"/>
    <property type="match status" value="1"/>
</dbReference>
<keyword evidence="4" id="KW-0964">Secreted</keyword>
<evidence type="ECO:0000256" key="2">
    <source>
        <dbReference type="ARBA" id="ARBA00004613"/>
    </source>
</evidence>
<evidence type="ECO:0000259" key="13">
    <source>
        <dbReference type="PROSITE" id="PS50022"/>
    </source>
</evidence>
<dbReference type="InterPro" id="IPR027268">
    <property type="entry name" value="Peptidase_M4/M1_CTD_sf"/>
</dbReference>
<evidence type="ECO:0000256" key="8">
    <source>
        <dbReference type="ARBA" id="ARBA00022801"/>
    </source>
</evidence>
<comment type="similarity">
    <text evidence="3">Belongs to the peptidase M36 family.</text>
</comment>
<keyword evidence="8" id="KW-0378">Hydrolase</keyword>
<dbReference type="RefSeq" id="WP_063713514.1">
    <property type="nucleotide sequence ID" value="NZ_JBIAZU010000001.1"/>
</dbReference>
<dbReference type="Gene3D" id="3.10.170.10">
    <property type="match status" value="1"/>
</dbReference>
<keyword evidence="10" id="KW-0482">Metalloprotease</keyword>
<reference evidence="14 15" key="1">
    <citation type="submission" date="2024-10" db="EMBL/GenBank/DDBJ databases">
        <title>The Natural Products Discovery Center: Release of the First 8490 Sequenced Strains for Exploring Actinobacteria Biosynthetic Diversity.</title>
        <authorList>
            <person name="Kalkreuter E."/>
            <person name="Kautsar S.A."/>
            <person name="Yang D."/>
            <person name="Bader C.D."/>
            <person name="Teijaro C.N."/>
            <person name="Fluegel L."/>
            <person name="Davis C.M."/>
            <person name="Simpson J.R."/>
            <person name="Lauterbach L."/>
            <person name="Steele A.D."/>
            <person name="Gui C."/>
            <person name="Meng S."/>
            <person name="Li G."/>
            <person name="Viehrig K."/>
            <person name="Ye F."/>
            <person name="Su P."/>
            <person name="Kiefer A.F."/>
            <person name="Nichols A."/>
            <person name="Cepeda A.J."/>
            <person name="Yan W."/>
            <person name="Fan B."/>
            <person name="Jiang Y."/>
            <person name="Adhikari A."/>
            <person name="Zheng C.-J."/>
            <person name="Schuster L."/>
            <person name="Cowan T.M."/>
            <person name="Smanski M.J."/>
            <person name="Chevrette M.G."/>
            <person name="De Carvalho L.P.S."/>
            <person name="Shen B."/>
        </authorList>
    </citation>
    <scope>NUCLEOTIDE SEQUENCE [LARGE SCALE GENOMIC DNA]</scope>
    <source>
        <strain evidence="14 15">NPDC000087</strain>
    </source>
</reference>
<keyword evidence="9" id="KW-0862">Zinc</keyword>
<dbReference type="InterPro" id="IPR011096">
    <property type="entry name" value="FTP_domain"/>
</dbReference>
<feature type="region of interest" description="Disordered" evidence="12">
    <location>
        <begin position="843"/>
        <end position="867"/>
    </location>
</feature>
<evidence type="ECO:0000313" key="14">
    <source>
        <dbReference type="EMBL" id="MFF5289101.1"/>
    </source>
</evidence>
<accession>A0ABW6W828</accession>
<keyword evidence="5" id="KW-0645">Protease</keyword>
<sequence>MRKNLRRTLAGGVVLAIGITPAAIGAGPAMAYAPAAPARTAESTAAPANYDARHDPAVTGMLQTKAAMLAAKPPASVSDMRSELGDQGIVDLDPLTGTPRQVAKLDGFLTGPSRKPAVQVARDYLRTHADLFGVDPATLKLSRDYVDIEGTSHLSFLQRVGDVPVFGNGIRADVAKNGALIQMTGSPVKQLPAGLAGARLSGDQALQTARRDARETRSTTSDNAKLVAFPTVGGVRLGYQTLTMQSGYLHVIDAQTGRILYRQSLTDYDAGPDALVWDNYPGAPAGGQQRRVSLSKWVTPYAKNLVGNSSHVFSDLNDNNVADAGEDVGQSSPGHFKYPLKQFSGDLCTAQFQCTWDPFTAFSWQANRAMDATQLLYFTSVFHDHLQAAPIGFTRAAGNFETRDGDAVEVNDLDGANTDNGFPDGNHVDNANMSTPPDGTPPTMQMYLQPAPNTPTEDDPYVPSDVGNEASSVYHEYTHGLSNRLVVDAAGVSTLNGPQSGAMGEAWSDWYAYDYLQKEGLEKDTAKPGELVIFEYSTAGANTIRTEPLDCTVGAPASVCPGRPTAGTGGYTYGDFGHISRRGAEVHADGEIWAQTLWDLRTALGYRLTESLVTRAMELAPADPSYLDMRNSILMADLVVDKGRHQRDIWKVFANRGMGFFAATVDGSDTAPVEDFSLPPAPGSPKGSIAGTVTDQDTGLPTAGVAVTFGGHSSGFAGSYAAVTDAAGHYQIKNIFAGTYQKVSAGGAGFEKQVKTVTVTRRPATVDWTVRRDWAASQGGAQVTEFSGEDSSGFGCGPGQAIDMSQGTGWSSDSVVTGGTAIEPRFITVQLPSAVDVTSIEINPTGNCGDDPSSSTGDYRVETSPDGTTWTAAATGHFGPDNRDKMNAVPLSAGTTGVQFVRYTMLGTQVADEGGSCPSQFSGCAFVDTVELAVYGATA</sequence>